<dbReference type="RefSeq" id="WP_091236379.1">
    <property type="nucleotide sequence ID" value="NZ_FMKA01000032.1"/>
</dbReference>
<dbReference type="STRING" id="1619234.SAMN05421730_103226"/>
<feature type="signal peptide" evidence="1">
    <location>
        <begin position="1"/>
        <end position="25"/>
    </location>
</feature>
<accession>A0A1D3TXN4</accession>
<keyword evidence="1" id="KW-0732">Signal</keyword>
<dbReference type="PROSITE" id="PS51257">
    <property type="entry name" value="PROKAR_LIPOPROTEIN"/>
    <property type="match status" value="1"/>
</dbReference>
<gene>
    <name evidence="2" type="ORF">SAMN05421730_103226</name>
</gene>
<dbReference type="AlphaFoldDB" id="A0A1D3TXN4"/>
<dbReference type="Proteomes" id="UP000199315">
    <property type="component" value="Unassembled WGS sequence"/>
</dbReference>
<name>A0A1D3TXN4_9FIRM</name>
<keyword evidence="3" id="KW-1185">Reference proteome</keyword>
<reference evidence="2 3" key="1">
    <citation type="submission" date="2016-09" db="EMBL/GenBank/DDBJ databases">
        <authorList>
            <person name="Capua I."/>
            <person name="De Benedictis P."/>
            <person name="Joannis T."/>
            <person name="Lombin L.H."/>
            <person name="Cattoli G."/>
        </authorList>
    </citation>
    <scope>NUCLEOTIDE SEQUENCE [LARGE SCALE GENOMIC DNA]</scope>
    <source>
        <strain evidence="2 3">GluBS11</strain>
    </source>
</reference>
<dbReference type="EMBL" id="FMKA01000032">
    <property type="protein sequence ID" value="SCP99108.1"/>
    <property type="molecule type" value="Genomic_DNA"/>
</dbReference>
<sequence length="117" mass="12386">MKKKILMGFCAIALFASCTLGTVFAGSGSNSVNGYNILVTCNNNSTSHSVVPQRGQAFPIGKGSGNYTVGGIVRTLYTGGTSYQSYWNGSIYLDNNNCHFFSATTSSNYGGQATAYY</sequence>
<evidence type="ECO:0000313" key="2">
    <source>
        <dbReference type="EMBL" id="SCP99108.1"/>
    </source>
</evidence>
<evidence type="ECO:0000313" key="3">
    <source>
        <dbReference type="Proteomes" id="UP000199315"/>
    </source>
</evidence>
<protein>
    <submittedName>
        <fullName evidence="2">Uncharacterized protein</fullName>
    </submittedName>
</protein>
<feature type="chain" id="PRO_5008921894" evidence="1">
    <location>
        <begin position="26"/>
        <end position="117"/>
    </location>
</feature>
<proteinExistence type="predicted"/>
<organism evidence="2 3">
    <name type="scientific">Anaerobium acetethylicum</name>
    <dbReference type="NCBI Taxonomy" id="1619234"/>
    <lineage>
        <taxon>Bacteria</taxon>
        <taxon>Bacillati</taxon>
        <taxon>Bacillota</taxon>
        <taxon>Clostridia</taxon>
        <taxon>Lachnospirales</taxon>
        <taxon>Lachnospiraceae</taxon>
        <taxon>Anaerobium</taxon>
    </lineage>
</organism>
<evidence type="ECO:0000256" key="1">
    <source>
        <dbReference type="SAM" id="SignalP"/>
    </source>
</evidence>